<gene>
    <name evidence="2" type="ORF">IC621_01080</name>
</gene>
<proteinExistence type="predicted"/>
<keyword evidence="1" id="KW-0472">Membrane</keyword>
<name>A0A926NDF4_9BACI</name>
<dbReference type="AlphaFoldDB" id="A0A926NDF4"/>
<evidence type="ECO:0000313" key="2">
    <source>
        <dbReference type="EMBL" id="MBD1378810.1"/>
    </source>
</evidence>
<keyword evidence="1" id="KW-1133">Transmembrane helix</keyword>
<evidence type="ECO:0000313" key="3">
    <source>
        <dbReference type="Proteomes" id="UP000626844"/>
    </source>
</evidence>
<dbReference type="InterPro" id="IPR024563">
    <property type="entry name" value="YqhR"/>
</dbReference>
<feature type="transmembrane region" description="Helical" evidence="1">
    <location>
        <begin position="21"/>
        <end position="43"/>
    </location>
</feature>
<feature type="transmembrane region" description="Helical" evidence="1">
    <location>
        <begin position="97"/>
        <end position="120"/>
    </location>
</feature>
<keyword evidence="3" id="KW-1185">Reference proteome</keyword>
<dbReference type="Proteomes" id="UP000626844">
    <property type="component" value="Unassembled WGS sequence"/>
</dbReference>
<sequence>MKENPRFEQNKQEQPISFLGRVMVTGFFGGILWSLFGYIAYIFNFSEVSPNLLLQPFILGSWKDGTLGNFVSIVLIGVLGVGAAIAYYAVLKRFNKLWIGIGYGIALWGLVYFVLNPIFPDLKTVMELKRETIVTTVCLYILFGVFVGYSISFEYNELTTEKLERATNPGIK</sequence>
<accession>A0A926NDF4</accession>
<protein>
    <recommendedName>
        <fullName evidence="4">YqhR</fullName>
    </recommendedName>
</protein>
<feature type="transmembrane region" description="Helical" evidence="1">
    <location>
        <begin position="70"/>
        <end position="90"/>
    </location>
</feature>
<keyword evidence="1" id="KW-0812">Transmembrane</keyword>
<evidence type="ECO:0008006" key="4">
    <source>
        <dbReference type="Google" id="ProtNLM"/>
    </source>
</evidence>
<reference evidence="2" key="1">
    <citation type="submission" date="2020-09" db="EMBL/GenBank/DDBJ databases">
        <title>A novel bacterium of genus Bacillus, isolated from South China Sea.</title>
        <authorList>
            <person name="Huang H."/>
            <person name="Mo K."/>
            <person name="Hu Y."/>
        </authorList>
    </citation>
    <scope>NUCLEOTIDE SEQUENCE</scope>
    <source>
        <strain evidence="2">IB182487</strain>
    </source>
</reference>
<dbReference type="EMBL" id="JACXAI010000001">
    <property type="protein sequence ID" value="MBD1378810.1"/>
    <property type="molecule type" value="Genomic_DNA"/>
</dbReference>
<comment type="caution">
    <text evidence="2">The sequence shown here is derived from an EMBL/GenBank/DDBJ whole genome shotgun (WGS) entry which is preliminary data.</text>
</comment>
<feature type="transmembrane region" description="Helical" evidence="1">
    <location>
        <begin position="132"/>
        <end position="152"/>
    </location>
</feature>
<organism evidence="2 3">
    <name type="scientific">Metabacillus arenae</name>
    <dbReference type="NCBI Taxonomy" id="2771434"/>
    <lineage>
        <taxon>Bacteria</taxon>
        <taxon>Bacillati</taxon>
        <taxon>Bacillota</taxon>
        <taxon>Bacilli</taxon>
        <taxon>Bacillales</taxon>
        <taxon>Bacillaceae</taxon>
        <taxon>Metabacillus</taxon>
    </lineage>
</organism>
<evidence type="ECO:0000256" key="1">
    <source>
        <dbReference type="SAM" id="Phobius"/>
    </source>
</evidence>
<dbReference type="Pfam" id="PF11085">
    <property type="entry name" value="YqhR"/>
    <property type="match status" value="1"/>
</dbReference>